<evidence type="ECO:0000256" key="4">
    <source>
        <dbReference type="ARBA" id="ARBA00023136"/>
    </source>
</evidence>
<proteinExistence type="predicted"/>
<organism evidence="9 10">
    <name type="scientific">Cellulomonas fulva</name>
    <dbReference type="NCBI Taxonomy" id="2835530"/>
    <lineage>
        <taxon>Bacteria</taxon>
        <taxon>Bacillati</taxon>
        <taxon>Actinomycetota</taxon>
        <taxon>Actinomycetes</taxon>
        <taxon>Micrococcales</taxon>
        <taxon>Cellulomonadaceae</taxon>
        <taxon>Cellulomonas</taxon>
    </lineage>
</organism>
<dbReference type="PANTHER" id="PTHR42829:SF2">
    <property type="entry name" value="NADH-UBIQUINONE OXIDOREDUCTASE CHAIN 5"/>
    <property type="match status" value="1"/>
</dbReference>
<feature type="transmembrane region" description="Helical" evidence="6">
    <location>
        <begin position="364"/>
        <end position="385"/>
    </location>
</feature>
<evidence type="ECO:0000256" key="2">
    <source>
        <dbReference type="ARBA" id="ARBA00022692"/>
    </source>
</evidence>
<keyword evidence="2 5" id="KW-0812">Transmembrane</keyword>
<comment type="caution">
    <text evidence="9">The sequence shown here is derived from an EMBL/GenBank/DDBJ whole genome shotgun (WGS) entry which is preliminary data.</text>
</comment>
<feature type="transmembrane region" description="Helical" evidence="6">
    <location>
        <begin position="32"/>
        <end position="52"/>
    </location>
</feature>
<feature type="transmembrane region" description="Helical" evidence="6">
    <location>
        <begin position="309"/>
        <end position="330"/>
    </location>
</feature>
<feature type="transmembrane region" description="Helical" evidence="6">
    <location>
        <begin position="337"/>
        <end position="358"/>
    </location>
</feature>
<feature type="transmembrane region" description="Helical" evidence="6">
    <location>
        <begin position="148"/>
        <end position="165"/>
    </location>
</feature>
<dbReference type="NCBIfam" id="NF005141">
    <property type="entry name" value="PRK06590.1"/>
    <property type="match status" value="1"/>
</dbReference>
<feature type="domain" description="NADH-Ubiquinone oxidoreductase (complex I) chain 5 N-terminal" evidence="8">
    <location>
        <begin position="99"/>
        <end position="149"/>
    </location>
</feature>
<sequence length="665" mass="70640">MHTLISLAGPLPQALGTETLAPAGETVSGGIFAVAPLLVGIPLASAAILLLLGRRSDRWGHWLGVLASAAAFVVGLLTFLRVLDRPADSRVLDVRLGTWIDAGALHVDAGMRLDPLSLTFVLLVTFVGTLIHVYSVAYMDHDRDRRRFFAYLNLFVAAMLILVLADSYLLLFVGWEGVGLASYLLIGFWNHNTPYAVAAKKAFVANRVGDVGLLVAMGLMFAHFGSLDFGTVLADPGSAASEGTLTAIGLMLLLAACGKSAQFPLQSWLGDAMAGPTPVSALIHAATMVTAGVYLIVRSGAVFEAAPTAQLVVVIIGAITLLFGAIVGCAKDDIKKALAASTMSQIGYMVLAAGLGPIGYAFAIFHLVTHGFFKAGMFLGAGSVMHGMDDQVDMRRFGGLARYMKITWLTFMMGWLAILGIPPFSGFFSKDKIIEAAFVPVDGAEWRAWVFGTVALLGAGITSFYMSRLFFMTFEGDRRWTTRKDGSEQHPHESPALMTWPMIILAVGSVGLGLVLAVGDRFVDWLEPVTGHAEHGEPVLPAWSLIAITLAAVVVGLVLAWRRYAVSTVPVVPPLGTTLTRAARVDLYQDAVNDALLVEPGQHLTRSLVYADHAVVDGGSKGLAHTTVGLGALLRRAQTGYVRTYAATMLGGLVVLLVVVLAVQS</sequence>
<protein>
    <submittedName>
        <fullName evidence="9">NADH-quinone oxidoreductase subunit L</fullName>
    </submittedName>
</protein>
<feature type="transmembrane region" description="Helical" evidence="6">
    <location>
        <begin position="59"/>
        <end position="80"/>
    </location>
</feature>
<evidence type="ECO:0000256" key="1">
    <source>
        <dbReference type="ARBA" id="ARBA00004127"/>
    </source>
</evidence>
<accession>A0ABS5TYM5</accession>
<feature type="transmembrane region" description="Helical" evidence="6">
    <location>
        <begin position="239"/>
        <end position="258"/>
    </location>
</feature>
<dbReference type="NCBIfam" id="TIGR01974">
    <property type="entry name" value="NDH_I_L"/>
    <property type="match status" value="1"/>
</dbReference>
<feature type="transmembrane region" description="Helical" evidence="6">
    <location>
        <begin position="211"/>
        <end position="233"/>
    </location>
</feature>
<dbReference type="InterPro" id="IPR003945">
    <property type="entry name" value="NU5C-like"/>
</dbReference>
<feature type="transmembrane region" description="Helical" evidence="6">
    <location>
        <begin position="448"/>
        <end position="474"/>
    </location>
</feature>
<dbReference type="RefSeq" id="WP_214349037.1">
    <property type="nucleotide sequence ID" value="NZ_JAHBOH010000001.1"/>
</dbReference>
<feature type="transmembrane region" description="Helical" evidence="6">
    <location>
        <begin position="406"/>
        <end position="428"/>
    </location>
</feature>
<evidence type="ECO:0000313" key="9">
    <source>
        <dbReference type="EMBL" id="MBT0994249.1"/>
    </source>
</evidence>
<dbReference type="Gene3D" id="1.20.5.2700">
    <property type="match status" value="1"/>
</dbReference>
<evidence type="ECO:0000259" key="7">
    <source>
        <dbReference type="Pfam" id="PF00361"/>
    </source>
</evidence>
<feature type="domain" description="NADH:quinone oxidoreductase/Mrp antiporter transmembrane" evidence="7">
    <location>
        <begin position="165"/>
        <end position="438"/>
    </location>
</feature>
<name>A0ABS5TYM5_9CELL</name>
<evidence type="ECO:0000256" key="6">
    <source>
        <dbReference type="SAM" id="Phobius"/>
    </source>
</evidence>
<dbReference type="EMBL" id="JAHBOH010000001">
    <property type="protein sequence ID" value="MBT0994249.1"/>
    <property type="molecule type" value="Genomic_DNA"/>
</dbReference>
<feature type="transmembrane region" description="Helical" evidence="6">
    <location>
        <begin position="644"/>
        <end position="663"/>
    </location>
</feature>
<evidence type="ECO:0000313" key="10">
    <source>
        <dbReference type="Proteomes" id="UP000722125"/>
    </source>
</evidence>
<dbReference type="PRINTS" id="PR01435">
    <property type="entry name" value="NPOXDRDTASE5"/>
</dbReference>
<gene>
    <name evidence="9" type="primary">nuoL</name>
    <name evidence="9" type="ORF">KIN34_08110</name>
</gene>
<evidence type="ECO:0000256" key="5">
    <source>
        <dbReference type="RuleBase" id="RU000320"/>
    </source>
</evidence>
<reference evidence="9 10" key="1">
    <citation type="submission" date="2021-05" db="EMBL/GenBank/DDBJ databases">
        <title>Description of Cellulomonas sp. DKR-3 sp. nov.</title>
        <authorList>
            <person name="Dahal R.H."/>
            <person name="Chaudhary D.K."/>
        </authorList>
    </citation>
    <scope>NUCLEOTIDE SEQUENCE [LARGE SCALE GENOMIC DNA]</scope>
    <source>
        <strain evidence="9 10">DKR-3</strain>
    </source>
</reference>
<dbReference type="InterPro" id="IPR001516">
    <property type="entry name" value="Proton_antipo_N"/>
</dbReference>
<keyword evidence="10" id="KW-1185">Reference proteome</keyword>
<feature type="transmembrane region" description="Helical" evidence="6">
    <location>
        <begin position="539"/>
        <end position="561"/>
    </location>
</feature>
<feature type="transmembrane region" description="Helical" evidence="6">
    <location>
        <begin position="171"/>
        <end position="190"/>
    </location>
</feature>
<dbReference type="PANTHER" id="PTHR42829">
    <property type="entry name" value="NADH-UBIQUINONE OXIDOREDUCTASE CHAIN 5"/>
    <property type="match status" value="1"/>
</dbReference>
<feature type="transmembrane region" description="Helical" evidence="6">
    <location>
        <begin position="116"/>
        <end position="136"/>
    </location>
</feature>
<feature type="transmembrane region" description="Helical" evidence="6">
    <location>
        <begin position="279"/>
        <end position="297"/>
    </location>
</feature>
<evidence type="ECO:0000259" key="8">
    <source>
        <dbReference type="Pfam" id="PF00662"/>
    </source>
</evidence>
<dbReference type="InterPro" id="IPR018393">
    <property type="entry name" value="NADHpl_OxRdtase_5_subgr"/>
</dbReference>
<dbReference type="Proteomes" id="UP000722125">
    <property type="component" value="Unassembled WGS sequence"/>
</dbReference>
<dbReference type="InterPro" id="IPR001750">
    <property type="entry name" value="ND/Mrp_TM"/>
</dbReference>
<feature type="transmembrane region" description="Helical" evidence="6">
    <location>
        <begin position="495"/>
        <end position="519"/>
    </location>
</feature>
<keyword evidence="3 6" id="KW-1133">Transmembrane helix</keyword>
<dbReference type="Pfam" id="PF00361">
    <property type="entry name" value="Proton_antipo_M"/>
    <property type="match status" value="1"/>
</dbReference>
<evidence type="ECO:0000256" key="3">
    <source>
        <dbReference type="ARBA" id="ARBA00022989"/>
    </source>
</evidence>
<comment type="subcellular location">
    <subcellularLocation>
        <location evidence="1">Endomembrane system</location>
        <topology evidence="1">Multi-pass membrane protein</topology>
    </subcellularLocation>
    <subcellularLocation>
        <location evidence="5">Membrane</location>
        <topology evidence="5">Multi-pass membrane protein</topology>
    </subcellularLocation>
</comment>
<keyword evidence="4 6" id="KW-0472">Membrane</keyword>
<dbReference type="PRINTS" id="PR01434">
    <property type="entry name" value="NADHDHGNASE5"/>
</dbReference>
<dbReference type="Pfam" id="PF00662">
    <property type="entry name" value="Proton_antipo_N"/>
    <property type="match status" value="1"/>
</dbReference>